<keyword evidence="2" id="KW-1185">Reference proteome</keyword>
<dbReference type="NCBIfam" id="TIGR03519">
    <property type="entry name" value="T9SS_PorP_fam"/>
    <property type="match status" value="1"/>
</dbReference>
<organism evidence="1 2">
    <name type="scientific">Flagellimonas aurea</name>
    <dbReference type="NCBI Taxonomy" id="2915619"/>
    <lineage>
        <taxon>Bacteria</taxon>
        <taxon>Pseudomonadati</taxon>
        <taxon>Bacteroidota</taxon>
        <taxon>Flavobacteriia</taxon>
        <taxon>Flavobacteriales</taxon>
        <taxon>Flavobacteriaceae</taxon>
        <taxon>Flagellimonas</taxon>
    </lineage>
</organism>
<comment type="caution">
    <text evidence="1">The sequence shown here is derived from an EMBL/GenBank/DDBJ whole genome shotgun (WGS) entry which is preliminary data.</text>
</comment>
<dbReference type="Proteomes" id="UP000664044">
    <property type="component" value="Unassembled WGS sequence"/>
</dbReference>
<dbReference type="RefSeq" id="WP_207033305.1">
    <property type="nucleotide sequence ID" value="NZ_JAFLNL010000004.1"/>
</dbReference>
<reference evidence="1 2" key="1">
    <citation type="submission" date="2021-03" db="EMBL/GenBank/DDBJ databases">
        <title>Muricauda lutimaris sp. nov. and Muricauda ruestringensis sp. nov, two marine members of the Flavobacteriaceae isolated from deep sea sediments of Western Pacific.</title>
        <authorList>
            <person name="Zhao S."/>
            <person name="Liu R."/>
        </authorList>
    </citation>
    <scope>NUCLEOTIDE SEQUENCE [LARGE SCALE GENOMIC DNA]</scope>
    <source>
        <strain evidence="1 2">BC31-1-A7</strain>
    </source>
</reference>
<name>A0ABS3G4L5_9FLAO</name>
<gene>
    <name evidence="1" type="ORF">J0656_09920</name>
</gene>
<accession>A0ABS3G4L5</accession>
<dbReference type="Pfam" id="PF11751">
    <property type="entry name" value="PorP_SprF"/>
    <property type="match status" value="1"/>
</dbReference>
<protein>
    <submittedName>
        <fullName evidence="1">Type IX secretion system membrane protein PorP/SprF</fullName>
    </submittedName>
</protein>
<dbReference type="EMBL" id="JAFLNL010000004">
    <property type="protein sequence ID" value="MBO0354336.1"/>
    <property type="molecule type" value="Genomic_DNA"/>
</dbReference>
<proteinExistence type="predicted"/>
<evidence type="ECO:0000313" key="2">
    <source>
        <dbReference type="Proteomes" id="UP000664044"/>
    </source>
</evidence>
<dbReference type="InterPro" id="IPR019861">
    <property type="entry name" value="PorP/SprF_Bacteroidetes"/>
</dbReference>
<sequence length="336" mass="39034">MRLKQIRYILLWNLFIFAHFSVIAQQEVQFTQYIFNTLSVNPAYAGYKEQWFVQLALRDQWSGLDGAPRTGQFSVDGILDPDTRNMGVGLQVTSDKLGPQTSTSVYLNYAYRIRLNASDTKRLGFGLGAGLAQHGLNGSEFSPTDPDDAYLLYGNEHVWKWNMRLGAYYYSPRWYVGASLMDVLDRKESYVFNSDDDYYNIFHRKHFYFIGGAIFDMGASFKLRPSFLLKEDFKGPSSLDLNAMMIYEEKFWFGLGYRTGVEVWDKTYNDFSAKDLSTTNSISGIVQFYLSERFRIGYSYDYMLNDMENVQNGTHEITLGYTFQIRKKRLLSPRFF</sequence>
<evidence type="ECO:0000313" key="1">
    <source>
        <dbReference type="EMBL" id="MBO0354336.1"/>
    </source>
</evidence>